<feature type="binding site" evidence="7">
    <location>
        <position position="1143"/>
    </location>
    <ligand>
        <name>ATP</name>
        <dbReference type="ChEBI" id="CHEBI:30616"/>
    </ligand>
</feature>
<dbReference type="InterPro" id="IPR046338">
    <property type="entry name" value="GAIN_dom_sf"/>
</dbReference>
<keyword evidence="8" id="KW-0812">Transmembrane</keyword>
<evidence type="ECO:0000256" key="8">
    <source>
        <dbReference type="SAM" id="Phobius"/>
    </source>
</evidence>
<evidence type="ECO:0000256" key="5">
    <source>
        <dbReference type="ARBA" id="ARBA00022777"/>
    </source>
</evidence>
<dbReference type="EC" id="2.7.11.1" evidence="2"/>
<dbReference type="InterPro" id="IPR050660">
    <property type="entry name" value="NEK_Ser/Thr_kinase"/>
</dbReference>
<dbReference type="Pfam" id="PF00069">
    <property type="entry name" value="Pkinase"/>
    <property type="match status" value="1"/>
</dbReference>
<evidence type="ECO:0000256" key="6">
    <source>
        <dbReference type="ARBA" id="ARBA00022840"/>
    </source>
</evidence>
<dbReference type="InterPro" id="IPR011009">
    <property type="entry name" value="Kinase-like_dom_sf"/>
</dbReference>
<dbReference type="eggNOG" id="KOG0595">
    <property type="taxonomic scope" value="Eukaryota"/>
</dbReference>
<evidence type="ECO:0000259" key="9">
    <source>
        <dbReference type="PROSITE" id="PS50011"/>
    </source>
</evidence>
<protein>
    <recommendedName>
        <fullName evidence="2">non-specific serine/threonine protein kinase</fullName>
        <ecNumber evidence="2">2.7.11.1</ecNumber>
    </recommendedName>
</protein>
<dbReference type="PROSITE" id="PS00107">
    <property type="entry name" value="PROTEIN_KINASE_ATP"/>
    <property type="match status" value="1"/>
</dbReference>
<evidence type="ECO:0000256" key="3">
    <source>
        <dbReference type="ARBA" id="ARBA00022679"/>
    </source>
</evidence>
<dbReference type="KEGG" id="ngr:NAEGRDRAFT_59090"/>
<dbReference type="PANTHER" id="PTHR43671">
    <property type="entry name" value="SERINE/THREONINE-PROTEIN KINASE NEK"/>
    <property type="match status" value="1"/>
</dbReference>
<keyword evidence="4 7" id="KW-0547">Nucleotide-binding</keyword>
<accession>D2VSF0</accession>
<gene>
    <name evidence="10" type="ORF">NAEGRDRAFT_59090</name>
</gene>
<dbReference type="InParanoid" id="D2VSF0"/>
<dbReference type="RefSeq" id="XP_002672851.1">
    <property type="nucleotide sequence ID" value="XM_002672805.1"/>
</dbReference>
<dbReference type="OrthoDB" id="541276at2759"/>
<dbReference type="GO" id="GO:0005524">
    <property type="term" value="F:ATP binding"/>
    <property type="evidence" value="ECO:0007669"/>
    <property type="project" value="UniProtKB-UniRule"/>
</dbReference>
<keyword evidence="8" id="KW-1133">Transmembrane helix</keyword>
<dbReference type="PROSITE" id="PS50011">
    <property type="entry name" value="PROTEIN_KINASE_DOM"/>
    <property type="match status" value="1"/>
</dbReference>
<organism evidence="11">
    <name type="scientific">Naegleria gruberi</name>
    <name type="common">Amoeba</name>
    <dbReference type="NCBI Taxonomy" id="5762"/>
    <lineage>
        <taxon>Eukaryota</taxon>
        <taxon>Discoba</taxon>
        <taxon>Heterolobosea</taxon>
        <taxon>Tetramitia</taxon>
        <taxon>Eutetramitia</taxon>
        <taxon>Vahlkampfiidae</taxon>
        <taxon>Naegleria</taxon>
    </lineage>
</organism>
<evidence type="ECO:0000256" key="7">
    <source>
        <dbReference type="PROSITE-ProRule" id="PRU10141"/>
    </source>
</evidence>
<dbReference type="Proteomes" id="UP000006671">
    <property type="component" value="Unassembled WGS sequence"/>
</dbReference>
<dbReference type="OMA" id="QIIVQVC"/>
<dbReference type="CDD" id="cd14014">
    <property type="entry name" value="STKc_PknB_like"/>
    <property type="match status" value="1"/>
</dbReference>
<dbReference type="STRING" id="5762.D2VSF0"/>
<evidence type="ECO:0000256" key="1">
    <source>
        <dbReference type="ARBA" id="ARBA00010886"/>
    </source>
</evidence>
<evidence type="ECO:0000256" key="2">
    <source>
        <dbReference type="ARBA" id="ARBA00012513"/>
    </source>
</evidence>
<dbReference type="Gene3D" id="2.60.220.50">
    <property type="match status" value="1"/>
</dbReference>
<feature type="transmembrane region" description="Helical" evidence="8">
    <location>
        <begin position="12"/>
        <end position="33"/>
    </location>
</feature>
<reference evidence="10 11" key="1">
    <citation type="journal article" date="2010" name="Cell">
        <title>The genome of Naegleria gruberi illuminates early eukaryotic versatility.</title>
        <authorList>
            <person name="Fritz-Laylin L.K."/>
            <person name="Prochnik S.E."/>
            <person name="Ginger M.L."/>
            <person name="Dacks J.B."/>
            <person name="Carpenter M.L."/>
            <person name="Field M.C."/>
            <person name="Kuo A."/>
            <person name="Paredez A."/>
            <person name="Chapman J."/>
            <person name="Pham J."/>
            <person name="Shu S."/>
            <person name="Neupane R."/>
            <person name="Cipriano M."/>
            <person name="Mancuso J."/>
            <person name="Tu H."/>
            <person name="Salamov A."/>
            <person name="Lindquist E."/>
            <person name="Shapiro H."/>
            <person name="Lucas S."/>
            <person name="Grigoriev I.V."/>
            <person name="Cande W.Z."/>
            <person name="Fulton C."/>
            <person name="Rokhsar D.S."/>
            <person name="Dawson S.C."/>
        </authorList>
    </citation>
    <scope>NUCLEOTIDE SEQUENCE [LARGE SCALE GENOMIC DNA]</scope>
    <source>
        <strain evidence="10 11">NEG-M</strain>
    </source>
</reference>
<dbReference type="PROSITE" id="PS00108">
    <property type="entry name" value="PROTEIN_KINASE_ST"/>
    <property type="match status" value="1"/>
</dbReference>
<dbReference type="Gene3D" id="3.30.200.20">
    <property type="entry name" value="Phosphorylase Kinase, domain 1"/>
    <property type="match status" value="1"/>
</dbReference>
<sequence length="1389" mass="153918">MAKQSNQSTNGFYLSVMMMIVFLSLCCMIENSLQQNFVTFNYYPNEGKLFSSDSKFVNVQGSIQSGYCNALLSDFEQYGASAFCFSDNAGLTIYLGYGYSLSGIRSGTDSDGRFVKIEPASSVDFSAALDQLTINPSRNSYMIVSAVGSYVNLPGARLSYSVITSDAKVNQYLAKRYQTQNPIIFFPLTELSGTSLQIQLSANSSDWNLARSASTIIKNVSYDRRTSYNYGKSSTKCVDYNCFIETMVNETLVDNPSVNYYFNGNLASSLNNFQMAKFTPAIFKLTSSSTTLKTVFTTNETLNTDIITDSFSLLTGYYLKNGDKIHSQSQPITIILESRDTNAFPLEAITSLNWYLSVSASVDLSQYSNKRYLTLPANIFSSNQVLVKAEVNFNDGTQITLSTTLYIQNIGTLTLTMDPTSPYLTSGAQVNLITYVNVPTVTIQSVVYEDSASKYISLDSIKSEFNTSSIISATLKADTPGSLSFMQTIKLTSGISLYNYISTKVMPKYPLISGCSVLPSYGIGYEDLFGVSCPMALDQTKISSVRVEVYQDTEKLFTLFNTKTANFATRLPLTLATTSSYVQVTITDIFGYSHSSVKFYYSASMNQNYPTTLLGRIERIQFYLSQTKARNFQTATNYGILLNLLTNGMLTSATAIEISQYSVQWNSFLDYFVSELDILRRTIFHSSVYDRAVPLLAPLLREIVDFADKVSAYTTLISTKKQVLVQNAEFLISNDKSGWLSTRDRAAIVRILGSVTASDQTTFWNVTSLTDISDFSTAFKSQLSKLDSMFNRGLDLSPFGFNKQISKFDTLFDLSSAQRSISGLTVQMPALTLNDYGYPANSYSLLLTSYDISTQVSSKKFSLSTGNYSRFCGNTLFSIDVGRSDGSILGVSGLSSPIILTMDLSLDSSLATSISSVNFTCRYLAENNMWSTSGVATEVVTVGSASVKVRCKSNHLSTFTVFADDVYVSTTNNSTTSNTDKVIQSGLSQGEIAAAVVVPVVVVLIITVIIIGIVIFLLLRMKRKKKANTAEPKKMKKEINAYQADSVKYDDLKIEMSSNMFISDYKSLNSNTIPSATSVQSTETPTSYNVTTPSTSTNVINKKYEILEKIGAGGFGAVFRARNLFFNHGSKTVNDLEYYAIKKIQLSGLSELNDKFKEAVNMFKIRHENLVSLEDAVVDESTNSLYLVMKFYGNGDLDHFVKSKRMLPEQVLKQIIVQVCRGLKYLEEERGLIHRDIKPSNVFVEYFDSERDNIKVVVSDFGLAKESNMMTSVSFAGTPFFMSPQALIGSKYSFNADIFSLGCSIFLMITHDMSSSIAQLYFQKAGNQGQVHEFIRDNIKKACQNSRTISYSDEFIDILLKLMEFDADTRPNAAKVLEMIENSVEITTV</sequence>
<evidence type="ECO:0000256" key="4">
    <source>
        <dbReference type="ARBA" id="ARBA00022741"/>
    </source>
</evidence>
<dbReference type="SMART" id="SM00220">
    <property type="entry name" value="S_TKc"/>
    <property type="match status" value="1"/>
</dbReference>
<comment type="similarity">
    <text evidence="1">Belongs to the protein kinase superfamily. NEK Ser/Thr protein kinase family. NIMA subfamily.</text>
</comment>
<dbReference type="InterPro" id="IPR017441">
    <property type="entry name" value="Protein_kinase_ATP_BS"/>
</dbReference>
<dbReference type="EMBL" id="GG738894">
    <property type="protein sequence ID" value="EFC40107.1"/>
    <property type="molecule type" value="Genomic_DNA"/>
</dbReference>
<dbReference type="GeneID" id="8854555"/>
<evidence type="ECO:0000313" key="11">
    <source>
        <dbReference type="Proteomes" id="UP000006671"/>
    </source>
</evidence>
<keyword evidence="8" id="KW-0472">Membrane</keyword>
<keyword evidence="11" id="KW-1185">Reference proteome</keyword>
<dbReference type="VEuPathDB" id="AmoebaDB:NAEGRDRAFT_59090"/>
<dbReference type="InterPro" id="IPR008271">
    <property type="entry name" value="Ser/Thr_kinase_AS"/>
</dbReference>
<dbReference type="InterPro" id="IPR000719">
    <property type="entry name" value="Prot_kinase_dom"/>
</dbReference>
<keyword evidence="3" id="KW-0808">Transferase</keyword>
<feature type="transmembrane region" description="Helical" evidence="8">
    <location>
        <begin position="992"/>
        <end position="1019"/>
    </location>
</feature>
<evidence type="ECO:0000313" key="10">
    <source>
        <dbReference type="EMBL" id="EFC40107.1"/>
    </source>
</evidence>
<name>D2VSF0_NAEGR</name>
<keyword evidence="6 7" id="KW-0067">ATP-binding</keyword>
<dbReference type="Gene3D" id="1.10.510.10">
    <property type="entry name" value="Transferase(Phosphotransferase) domain 1"/>
    <property type="match status" value="1"/>
</dbReference>
<proteinExistence type="inferred from homology"/>
<keyword evidence="5" id="KW-0418">Kinase</keyword>
<dbReference type="SUPFAM" id="SSF56112">
    <property type="entry name" value="Protein kinase-like (PK-like)"/>
    <property type="match status" value="1"/>
</dbReference>
<dbReference type="PANTHER" id="PTHR43671:SF13">
    <property type="entry name" value="SERINE_THREONINE-PROTEIN KINASE NEK2"/>
    <property type="match status" value="1"/>
</dbReference>
<dbReference type="GO" id="GO:0004674">
    <property type="term" value="F:protein serine/threonine kinase activity"/>
    <property type="evidence" value="ECO:0007669"/>
    <property type="project" value="UniProtKB-EC"/>
</dbReference>
<feature type="domain" description="Protein kinase" evidence="9">
    <location>
        <begin position="1104"/>
        <end position="1384"/>
    </location>
</feature>